<feature type="non-terminal residue" evidence="8">
    <location>
        <position position="1"/>
    </location>
</feature>
<dbReference type="InterPro" id="IPR015943">
    <property type="entry name" value="WD40/YVTN_repeat-like_dom_sf"/>
</dbReference>
<organism evidence="8 9">
    <name type="scientific">Mollisia scopiformis</name>
    <name type="common">Conifer needle endophyte fungus</name>
    <name type="synonym">Phialocephala scopiformis</name>
    <dbReference type="NCBI Taxonomy" id="149040"/>
    <lineage>
        <taxon>Eukaryota</taxon>
        <taxon>Fungi</taxon>
        <taxon>Dikarya</taxon>
        <taxon>Ascomycota</taxon>
        <taxon>Pezizomycotina</taxon>
        <taxon>Leotiomycetes</taxon>
        <taxon>Helotiales</taxon>
        <taxon>Mollisiaceae</taxon>
        <taxon>Mollisia</taxon>
    </lineage>
</organism>
<dbReference type="GeneID" id="28818870"/>
<dbReference type="Gene3D" id="2.130.10.10">
    <property type="entry name" value="YVTN repeat-like/Quinoprotein amine dehydrogenase"/>
    <property type="match status" value="3"/>
</dbReference>
<evidence type="ECO:0000256" key="3">
    <source>
        <dbReference type="ARBA" id="ARBA00022574"/>
    </source>
</evidence>
<dbReference type="AlphaFoldDB" id="A0A194XF33"/>
<evidence type="ECO:0000256" key="7">
    <source>
        <dbReference type="PROSITE-ProRule" id="PRU00221"/>
    </source>
</evidence>
<protein>
    <submittedName>
        <fullName evidence="8">WD40 repeat-like protein</fullName>
    </submittedName>
</protein>
<dbReference type="InterPro" id="IPR001680">
    <property type="entry name" value="WD40_rpt"/>
</dbReference>
<dbReference type="EMBL" id="KQ947412">
    <property type="protein sequence ID" value="KUJ18744.1"/>
    <property type="molecule type" value="Genomic_DNA"/>
</dbReference>
<keyword evidence="5" id="KW-0677">Repeat</keyword>
<dbReference type="FunCoup" id="A0A194XF33">
    <property type="interactions" value="622"/>
</dbReference>
<evidence type="ECO:0000256" key="2">
    <source>
        <dbReference type="ARBA" id="ARBA00022490"/>
    </source>
</evidence>
<dbReference type="InterPro" id="IPR051973">
    <property type="entry name" value="tRNA_Anticodon_Mtase-Reg"/>
</dbReference>
<dbReference type="PANTHER" id="PTHR14344">
    <property type="entry name" value="WD REPEAT PROTEIN"/>
    <property type="match status" value="1"/>
</dbReference>
<comment type="similarity">
    <text evidence="6">Belongs to the WD repeat WDR6 family.</text>
</comment>
<dbReference type="RefSeq" id="XP_018073099.1">
    <property type="nucleotide sequence ID" value="XM_018209144.1"/>
</dbReference>
<evidence type="ECO:0000313" key="9">
    <source>
        <dbReference type="Proteomes" id="UP000070700"/>
    </source>
</evidence>
<dbReference type="Pfam" id="PF00400">
    <property type="entry name" value="WD40"/>
    <property type="match status" value="2"/>
</dbReference>
<accession>A0A194XF33</accession>
<dbReference type="SMART" id="SM00320">
    <property type="entry name" value="WD40"/>
    <property type="match status" value="8"/>
</dbReference>
<keyword evidence="9" id="KW-1185">Reference proteome</keyword>
<proteinExistence type="inferred from homology"/>
<evidence type="ECO:0000256" key="1">
    <source>
        <dbReference type="ARBA" id="ARBA00004496"/>
    </source>
</evidence>
<dbReference type="PROSITE" id="PS50294">
    <property type="entry name" value="WD_REPEATS_REGION"/>
    <property type="match status" value="2"/>
</dbReference>
<dbReference type="GO" id="GO:0005737">
    <property type="term" value="C:cytoplasm"/>
    <property type="evidence" value="ECO:0007669"/>
    <property type="project" value="UniProtKB-SubCell"/>
</dbReference>
<evidence type="ECO:0000256" key="6">
    <source>
        <dbReference type="ARBA" id="ARBA00038255"/>
    </source>
</evidence>
<keyword evidence="4" id="KW-0819">tRNA processing</keyword>
<dbReference type="KEGG" id="psco:LY89DRAFT_582116"/>
<sequence length="1144" mass="124273">HDHILNPITALEFYQSPDGPLLLLAGEGSFLKIFEAENSKLLGQCKVFDGQAIHGIIAAKNAQDDDVHILIWGGSFLTLLRTHDFEQILAQSLTRIAVAAAEASDWILDAALSPLVPGCCFLITAHNTVVRATLDKTSSFIEFETVASPSRSILYSAHILAEPSGEILVAAGTVFGEIIIWSCSSSGTTQVLFTFTGHEGSIFGVNISPPLTLACKRRGRLLASCSDDRTIRVWDLTTDSPTRTVNDQVGLVRETGFGPNSDDQAQSENRCIATVMAHASRIWRVKFLVDQGCLSPSLVSLLSFGEDSSTQQWSLNIDSCTASNPKADHTSETLRLMHVSTFAFHSGKHIWSTALHYCNPLAAILATGGADGKISSRAVSLLEEESSRASCHDELGPSYGISSPGNTDVQCNSWDLEEDILKHLSLIPSVDESIIKGLDSEAIEIKKPKKIVKDAFNKYDFISENQLLLTTTFGRVLLSKIGVSHQWEELELPKTAEYDLKSYSVVQGIPECGLAYIAGANGKIYCYVGGAILLEAGNVNGKVADMFKIFNPATKGFELLVTTLGTGMATLFSIGSTATGLIHLFATFTLPPKFMVTIAGRIDDLLVLGSRTGSLAVLDREDRAVLHGVGRGMTSTQDAITTIIPLPHQASENSMASYFLTTGRDGVYSIFAIDKSDNGAIRCVHVGSLPFGPIVEAAWLDGAELLLYGFKGKNFIVWNETKQLEVMSVECGGAHRSYAYSPLRKSSGGHFAYSKASKLYIYSQQAPSHTIVKRSGHGREIKACAVSPNGEYVATGAEDTAIRIWSYDDDGKPLEHRLHCHAIMQNHSAGIQHLQWHGLNYLFSSGGNEEFFLWSIERIPGFGLGVVCEAACPDQSADRDLRIMSLDVSDVDGDNLLVSLAYSDSTMRTYTYSKQNRFCLVAKGIYTSSCLTQIRHLRVSPKEVHIITAATDGNISLWRIDLSPPKTICGSSPSEFTFLGTRKIHQNTIKSLDFVKYTDAFLVVTGGDDNALGVSIYSINQLPSEAAVTKPLSYILRSAHAAAITGLCIVPIDEVSPSMDIVKIVSSSNDQRIKEWHVQLSTSTAGDLSIVNIQNPSDEFTSVADIGDVVFLRARNNHVHESQEQKVLIVGNGMEIWKLPGCSR</sequence>
<name>A0A194XF33_MOLSC</name>
<dbReference type="OrthoDB" id="5594999at2759"/>
<dbReference type="GO" id="GO:0030488">
    <property type="term" value="P:tRNA methylation"/>
    <property type="evidence" value="ECO:0007669"/>
    <property type="project" value="TreeGrafter"/>
</dbReference>
<feature type="repeat" description="WD" evidence="7">
    <location>
        <begin position="774"/>
        <end position="806"/>
    </location>
</feature>
<dbReference type="InterPro" id="IPR019775">
    <property type="entry name" value="WD40_repeat_CS"/>
</dbReference>
<dbReference type="PANTHER" id="PTHR14344:SF3">
    <property type="entry name" value="WD REPEAT-CONTAINING PROTEIN 6"/>
    <property type="match status" value="1"/>
</dbReference>
<reference evidence="8 9" key="1">
    <citation type="submission" date="2015-10" db="EMBL/GenBank/DDBJ databases">
        <title>Full genome of DAOMC 229536 Phialocephala scopiformis, a fungal endophyte of spruce producing the potent anti-insectan compound rugulosin.</title>
        <authorList>
            <consortium name="DOE Joint Genome Institute"/>
            <person name="Walker A.K."/>
            <person name="Frasz S.L."/>
            <person name="Seifert K.A."/>
            <person name="Miller J.D."/>
            <person name="Mondo S.J."/>
            <person name="Labutti K."/>
            <person name="Lipzen A."/>
            <person name="Dockter R."/>
            <person name="Kennedy M."/>
            <person name="Grigoriev I.V."/>
            <person name="Spatafora J.W."/>
        </authorList>
    </citation>
    <scope>NUCLEOTIDE SEQUENCE [LARGE SCALE GENOMIC DNA]</scope>
    <source>
        <strain evidence="8 9">CBS 120377</strain>
    </source>
</reference>
<evidence type="ECO:0000256" key="4">
    <source>
        <dbReference type="ARBA" id="ARBA00022694"/>
    </source>
</evidence>
<dbReference type="PROSITE" id="PS50082">
    <property type="entry name" value="WD_REPEATS_2"/>
    <property type="match status" value="2"/>
</dbReference>
<dbReference type="InParanoid" id="A0A194XF33"/>
<dbReference type="PROSITE" id="PS00678">
    <property type="entry name" value="WD_REPEATS_1"/>
    <property type="match status" value="1"/>
</dbReference>
<comment type="subcellular location">
    <subcellularLocation>
        <location evidence="1">Cytoplasm</location>
    </subcellularLocation>
</comment>
<dbReference type="InterPro" id="IPR036322">
    <property type="entry name" value="WD40_repeat_dom_sf"/>
</dbReference>
<dbReference type="STRING" id="149040.A0A194XF33"/>
<feature type="repeat" description="WD" evidence="7">
    <location>
        <begin position="195"/>
        <end position="244"/>
    </location>
</feature>
<evidence type="ECO:0000313" key="8">
    <source>
        <dbReference type="EMBL" id="KUJ18744.1"/>
    </source>
</evidence>
<keyword evidence="2" id="KW-0963">Cytoplasm</keyword>
<dbReference type="SUPFAM" id="SSF50978">
    <property type="entry name" value="WD40 repeat-like"/>
    <property type="match status" value="2"/>
</dbReference>
<keyword evidence="3 7" id="KW-0853">WD repeat</keyword>
<dbReference type="Proteomes" id="UP000070700">
    <property type="component" value="Unassembled WGS sequence"/>
</dbReference>
<evidence type="ECO:0000256" key="5">
    <source>
        <dbReference type="ARBA" id="ARBA00022737"/>
    </source>
</evidence>
<gene>
    <name evidence="8" type="ORF">LY89DRAFT_582116</name>
</gene>